<dbReference type="HOGENOM" id="CLU_2464152_0_0_10"/>
<accession>F5ITR5</accession>
<dbReference type="Proteomes" id="UP000004913">
    <property type="component" value="Unassembled WGS sequence"/>
</dbReference>
<keyword evidence="3" id="KW-1185">Reference proteome</keyword>
<protein>
    <submittedName>
        <fullName evidence="2">Uncharacterized protein</fullName>
    </submittedName>
</protein>
<dbReference type="RefSeq" id="WP_006797989.1">
    <property type="nucleotide sequence ID" value="NZ_GL891979.1"/>
</dbReference>
<comment type="caution">
    <text evidence="2">The sequence shown here is derived from an EMBL/GenBank/DDBJ whole genome shotgun (WGS) entry which is preliminary data.</text>
</comment>
<gene>
    <name evidence="2" type="ORF">HMPREF9455_00482</name>
</gene>
<evidence type="ECO:0000313" key="3">
    <source>
        <dbReference type="Proteomes" id="UP000004913"/>
    </source>
</evidence>
<evidence type="ECO:0000313" key="2">
    <source>
        <dbReference type="EMBL" id="EGJ99449.1"/>
    </source>
</evidence>
<feature type="region of interest" description="Disordered" evidence="1">
    <location>
        <begin position="1"/>
        <end position="88"/>
    </location>
</feature>
<feature type="compositionally biased region" description="Basic and acidic residues" evidence="1">
    <location>
        <begin position="1"/>
        <end position="24"/>
    </location>
</feature>
<dbReference type="STRING" id="742766.HMPREF9455_00482"/>
<dbReference type="EMBL" id="ADLV01000006">
    <property type="protein sequence ID" value="EGJ99449.1"/>
    <property type="molecule type" value="Genomic_DNA"/>
</dbReference>
<dbReference type="AlphaFoldDB" id="F5ITR5"/>
<proteinExistence type="predicted"/>
<dbReference type="OrthoDB" id="9948662at2"/>
<reference evidence="2 3" key="1">
    <citation type="submission" date="2011-04" db="EMBL/GenBank/DDBJ databases">
        <title>The Genome Sequence of Dysgonomonas gadei ATCC BAA-286.</title>
        <authorList>
            <consortium name="The Broad Institute Genome Sequencing Platform"/>
            <person name="Earl A."/>
            <person name="Ward D."/>
            <person name="Feldgarden M."/>
            <person name="Gevers D."/>
            <person name="Pudlo N."/>
            <person name="Martens E."/>
            <person name="Allen-Vercoe E."/>
            <person name="Young S.K."/>
            <person name="Zeng Q."/>
            <person name="Gargeya S."/>
            <person name="Fitzgerald M."/>
            <person name="Haas B."/>
            <person name="Abouelleil A."/>
            <person name="Alvarado L."/>
            <person name="Arachchi H.M."/>
            <person name="Berlin A."/>
            <person name="Brown A."/>
            <person name="Chapman S.B."/>
            <person name="Chen Z."/>
            <person name="Dunbar C."/>
            <person name="Freedman E."/>
            <person name="Gearin G."/>
            <person name="Gellesch M."/>
            <person name="Goldberg J."/>
            <person name="Griggs A."/>
            <person name="Gujja S."/>
            <person name="Heiman D."/>
            <person name="Howarth C."/>
            <person name="Larson L."/>
            <person name="Lui A."/>
            <person name="MacDonald P.J.P."/>
            <person name="Mehta T."/>
            <person name="Montmayeur A."/>
            <person name="Murphy C."/>
            <person name="Neiman D."/>
            <person name="Pearson M."/>
            <person name="Priest M."/>
            <person name="Roberts A."/>
            <person name="Saif S."/>
            <person name="Shea T."/>
            <person name="Shenoy N."/>
            <person name="Sisk P."/>
            <person name="Stolte C."/>
            <person name="Sykes S."/>
            <person name="Yandava C."/>
            <person name="Wortman J."/>
            <person name="Nusbaum C."/>
            <person name="Birren B."/>
        </authorList>
    </citation>
    <scope>NUCLEOTIDE SEQUENCE [LARGE SCALE GENOMIC DNA]</scope>
    <source>
        <strain evidence="2 3">ATCC BAA-286</strain>
    </source>
</reference>
<sequence>MSTDNSKGKHLTDEEIEQIKHLDADQVFGNNDQALDINMEEREESEGDDDPSRRQRDIAKEAERVREKLDRKSNDVRDYNSDAREIPM</sequence>
<organism evidence="2 3">
    <name type="scientific">Dysgonomonas gadei ATCC BAA-286</name>
    <dbReference type="NCBI Taxonomy" id="742766"/>
    <lineage>
        <taxon>Bacteria</taxon>
        <taxon>Pseudomonadati</taxon>
        <taxon>Bacteroidota</taxon>
        <taxon>Bacteroidia</taxon>
        <taxon>Bacteroidales</taxon>
        <taxon>Dysgonomonadaceae</taxon>
        <taxon>Dysgonomonas</taxon>
    </lineage>
</organism>
<evidence type="ECO:0000256" key="1">
    <source>
        <dbReference type="SAM" id="MobiDB-lite"/>
    </source>
</evidence>
<feature type="compositionally biased region" description="Basic and acidic residues" evidence="1">
    <location>
        <begin position="50"/>
        <end position="88"/>
    </location>
</feature>
<name>F5ITR5_9BACT</name>